<dbReference type="RefSeq" id="WP_413281136.1">
    <property type="nucleotide sequence ID" value="NZ_JBHFNT010000279.1"/>
</dbReference>
<dbReference type="EMBL" id="JBHFNT010000279">
    <property type="protein sequence ID" value="MFB2838840.1"/>
    <property type="molecule type" value="Genomic_DNA"/>
</dbReference>
<sequence>MMKQIEPQSKASVENILDRIFAVRQINRRDQHTLMAALLSKDSLSEKDRCQINRVYEAIQKGLIRIVD</sequence>
<organism evidence="1 2">
    <name type="scientific">Floridaenema evergladense BLCC-F167</name>
    <dbReference type="NCBI Taxonomy" id="3153639"/>
    <lineage>
        <taxon>Bacteria</taxon>
        <taxon>Bacillati</taxon>
        <taxon>Cyanobacteriota</taxon>
        <taxon>Cyanophyceae</taxon>
        <taxon>Oscillatoriophycideae</taxon>
        <taxon>Aerosakkonematales</taxon>
        <taxon>Aerosakkonemataceae</taxon>
        <taxon>Floridanema</taxon>
        <taxon>Floridanema evergladense</taxon>
    </lineage>
</organism>
<evidence type="ECO:0000313" key="1">
    <source>
        <dbReference type="EMBL" id="MFB2838840.1"/>
    </source>
</evidence>
<reference evidence="1 2" key="1">
    <citation type="submission" date="2024-09" db="EMBL/GenBank/DDBJ databases">
        <title>Floridaenema gen nov. (Aerosakkonemataceae, Aerosakkonematales ord. nov., Cyanobacteria) from benthic tropical and subtropical fresh waters, with the description of four new species.</title>
        <authorList>
            <person name="Moretto J.A."/>
            <person name="Berthold D.E."/>
            <person name="Lefler F.W."/>
            <person name="Huang I.-S."/>
            <person name="Laughinghouse H. IV."/>
        </authorList>
    </citation>
    <scope>NUCLEOTIDE SEQUENCE [LARGE SCALE GENOMIC DNA]</scope>
    <source>
        <strain evidence="1 2">BLCC-F167</strain>
    </source>
</reference>
<comment type="caution">
    <text evidence="1">The sequence shown here is derived from an EMBL/GenBank/DDBJ whole genome shotgun (WGS) entry which is preliminary data.</text>
</comment>
<gene>
    <name evidence="1" type="ORF">ACE1CA_30500</name>
</gene>
<proteinExistence type="predicted"/>
<protein>
    <submittedName>
        <fullName evidence="1">Uncharacterized protein</fullName>
    </submittedName>
</protein>
<evidence type="ECO:0000313" key="2">
    <source>
        <dbReference type="Proteomes" id="UP001576780"/>
    </source>
</evidence>
<name>A0ABV4WUP8_9CYAN</name>
<accession>A0ABV4WUP8</accession>
<dbReference type="Proteomes" id="UP001576780">
    <property type="component" value="Unassembled WGS sequence"/>
</dbReference>
<keyword evidence="2" id="KW-1185">Reference proteome</keyword>